<organism evidence="19 20">
    <name type="scientific">Gemmata obscuriglobus</name>
    <dbReference type="NCBI Taxonomy" id="114"/>
    <lineage>
        <taxon>Bacteria</taxon>
        <taxon>Pseudomonadati</taxon>
        <taxon>Planctomycetota</taxon>
        <taxon>Planctomycetia</taxon>
        <taxon>Gemmatales</taxon>
        <taxon>Gemmataceae</taxon>
        <taxon>Gemmata</taxon>
    </lineage>
</organism>
<feature type="binding site" evidence="15">
    <location>
        <position position="266"/>
    </location>
    <ligand>
        <name>pyridoxal 5'-phosphate</name>
        <dbReference type="ChEBI" id="CHEBI:597326"/>
    </ligand>
</feature>
<keyword evidence="20" id="KW-1185">Reference proteome</keyword>
<dbReference type="FunFam" id="3.40.50.1100:FF:000118">
    <property type="entry name" value="Related to CYS4-cystathionine beta-synthase"/>
    <property type="match status" value="1"/>
</dbReference>
<keyword evidence="5" id="KW-0028">Amino-acid biosynthesis</keyword>
<evidence type="ECO:0000256" key="10">
    <source>
        <dbReference type="ARBA" id="ARBA00023239"/>
    </source>
</evidence>
<dbReference type="GO" id="GO:0004124">
    <property type="term" value="F:cysteine synthase activity"/>
    <property type="evidence" value="ECO:0007669"/>
    <property type="project" value="UniProtKB-EC"/>
</dbReference>
<dbReference type="NCBIfam" id="TIGR01137">
    <property type="entry name" value="cysta_beta"/>
    <property type="match status" value="1"/>
</dbReference>
<dbReference type="Gene3D" id="3.40.50.1100">
    <property type="match status" value="2"/>
</dbReference>
<evidence type="ECO:0000256" key="9">
    <source>
        <dbReference type="ARBA" id="ARBA00023192"/>
    </source>
</evidence>
<comment type="catalytic activity">
    <reaction evidence="13">
        <text>O-acetyl-L-serine + hydrogen sulfide = L-cysteine + acetate</text>
        <dbReference type="Rhea" id="RHEA:14829"/>
        <dbReference type="ChEBI" id="CHEBI:29919"/>
        <dbReference type="ChEBI" id="CHEBI:30089"/>
        <dbReference type="ChEBI" id="CHEBI:35235"/>
        <dbReference type="ChEBI" id="CHEBI:58340"/>
        <dbReference type="EC" id="2.5.1.47"/>
    </reaction>
</comment>
<proteinExistence type="inferred from homology"/>
<dbReference type="Pfam" id="PF00571">
    <property type="entry name" value="CBS"/>
    <property type="match status" value="2"/>
</dbReference>
<keyword evidence="8 17" id="KW-0129">CBS domain</keyword>
<dbReference type="InterPro" id="IPR000644">
    <property type="entry name" value="CBS_dom"/>
</dbReference>
<dbReference type="GO" id="GO:0006535">
    <property type="term" value="P:cysteine biosynthetic process from serine"/>
    <property type="evidence" value="ECO:0007669"/>
    <property type="project" value="InterPro"/>
</dbReference>
<evidence type="ECO:0000256" key="8">
    <source>
        <dbReference type="ARBA" id="ARBA00023122"/>
    </source>
</evidence>
<dbReference type="PROSITE" id="PS00901">
    <property type="entry name" value="CYS_SYNTHASE"/>
    <property type="match status" value="1"/>
</dbReference>
<evidence type="ECO:0000256" key="4">
    <source>
        <dbReference type="ARBA" id="ARBA00007103"/>
    </source>
</evidence>
<evidence type="ECO:0000256" key="16">
    <source>
        <dbReference type="PIRSR" id="PIRSR605856-51"/>
    </source>
</evidence>
<sequence length="449" mass="48158">MLESILDTVGRTPLVQLNRLTEGLQAKVAVKVEFANPGGSVKDRVALAMIDEAEQRGLLRPGGTIIEATAGNTGVGLAMVAAVKGYRCIFVLPDKMSTEKVLLLKAYGAEVVITPTAVAPDSPESYNGVADRLAREIPGAWRPNQFTNAANPDAHYRTTGPEIWEQTKGKVTVFVCGVGTGGTVSGVGKYLKQMNPNVKIVGADPEGSVLSGDSPKPWKVEGIGEDFVPKTFSSKYVDDWVRVGDAESFHVARELARREGMLLGGSTGTNVAAALRYARRLGPGHLVVAVGCDTGRNYLSKFFDDGWLKANNLAFTEAPAHSVGDLIKKRGERKLVFIAPTATAQDAILLLEATGISQLPVMDAGKPVGSVQEVSLARILHDGKDPRQVLIGDLMARPLPTLDVRTHLDEAYRLLLAGYTGVLATQDDAVLDIVTRIDLIHYWGDRRGK</sequence>
<dbReference type="Pfam" id="PF00291">
    <property type="entry name" value="PALP"/>
    <property type="match status" value="1"/>
</dbReference>
<dbReference type="UniPathway" id="UPA00136">
    <property type="reaction ID" value="UER00201"/>
</dbReference>
<evidence type="ECO:0000256" key="12">
    <source>
        <dbReference type="ARBA" id="ARBA00047490"/>
    </source>
</evidence>
<dbReference type="InterPro" id="IPR001926">
    <property type="entry name" value="TrpB-like_PALP"/>
</dbReference>
<dbReference type="InterPro" id="IPR005856">
    <property type="entry name" value="Cys_synth"/>
</dbReference>
<dbReference type="FunFam" id="3.40.50.1100:FF:000003">
    <property type="entry name" value="Cystathionine beta-synthase"/>
    <property type="match status" value="1"/>
</dbReference>
<dbReference type="CDD" id="cd01561">
    <property type="entry name" value="CBS_like"/>
    <property type="match status" value="1"/>
</dbReference>
<dbReference type="GO" id="GO:0004122">
    <property type="term" value="F:cystathionine beta-synthase activity"/>
    <property type="evidence" value="ECO:0007669"/>
    <property type="project" value="UniProtKB-UniRule"/>
</dbReference>
<dbReference type="GO" id="GO:0019343">
    <property type="term" value="P:cysteine biosynthetic process via cystathionine"/>
    <property type="evidence" value="ECO:0007669"/>
    <property type="project" value="InterPro"/>
</dbReference>
<evidence type="ECO:0000256" key="5">
    <source>
        <dbReference type="ARBA" id="ARBA00022605"/>
    </source>
</evidence>
<evidence type="ECO:0000256" key="6">
    <source>
        <dbReference type="ARBA" id="ARBA00022679"/>
    </source>
</evidence>
<comment type="pathway">
    <text evidence="2">Amino-acid biosynthesis; L-cysteine biosynthesis; L-cysteine from L-serine: step 2/2.</text>
</comment>
<keyword evidence="9" id="KW-0198">Cysteine biosynthesis</keyword>
<dbReference type="KEGG" id="gog:C1280_22715"/>
<evidence type="ECO:0000256" key="17">
    <source>
        <dbReference type="PROSITE-ProRule" id="PRU00703"/>
    </source>
</evidence>
<feature type="modified residue" description="N6-(pyridoxal phosphate)lysine" evidence="16">
    <location>
        <position position="42"/>
    </location>
</feature>
<dbReference type="InterPro" id="IPR005857">
    <property type="entry name" value="Cysta_beta_synth"/>
</dbReference>
<keyword evidence="6" id="KW-0808">Transferase</keyword>
<evidence type="ECO:0000256" key="11">
    <source>
        <dbReference type="ARBA" id="ARBA00026192"/>
    </source>
</evidence>
<keyword evidence="10" id="KW-0456">Lyase</keyword>
<evidence type="ECO:0000256" key="14">
    <source>
        <dbReference type="NCBIfam" id="TIGR01137"/>
    </source>
</evidence>
<evidence type="ECO:0000256" key="15">
    <source>
        <dbReference type="PIRSR" id="PIRSR605856-50"/>
    </source>
</evidence>
<comment type="similarity">
    <text evidence="4">Belongs to the cysteine synthase/cystathionine beta-synthase family.</text>
</comment>
<dbReference type="RefSeq" id="WP_010039770.1">
    <property type="nucleotide sequence ID" value="NZ_CP025958.1"/>
</dbReference>
<evidence type="ECO:0000256" key="1">
    <source>
        <dbReference type="ARBA" id="ARBA00001933"/>
    </source>
</evidence>
<dbReference type="InterPro" id="IPR001216">
    <property type="entry name" value="P-phosphate_BS"/>
</dbReference>
<evidence type="ECO:0000313" key="20">
    <source>
        <dbReference type="Proteomes" id="UP000245802"/>
    </source>
</evidence>
<feature type="binding site" evidence="15">
    <location>
        <position position="72"/>
    </location>
    <ligand>
        <name>pyridoxal 5'-phosphate</name>
        <dbReference type="ChEBI" id="CHEBI:597326"/>
    </ligand>
</feature>
<evidence type="ECO:0000313" key="19">
    <source>
        <dbReference type="EMBL" id="AWM39527.1"/>
    </source>
</evidence>
<dbReference type="PROSITE" id="PS51371">
    <property type="entry name" value="CBS"/>
    <property type="match status" value="1"/>
</dbReference>
<feature type="binding site" evidence="15">
    <location>
        <begin position="179"/>
        <end position="183"/>
    </location>
    <ligand>
        <name>pyridoxal 5'-phosphate</name>
        <dbReference type="ChEBI" id="CHEBI:597326"/>
    </ligand>
</feature>
<comment type="cofactor">
    <cofactor evidence="1 15">
        <name>pyridoxal 5'-phosphate</name>
        <dbReference type="ChEBI" id="CHEBI:597326"/>
    </cofactor>
</comment>
<protein>
    <recommendedName>
        <fullName evidence="11 14">Cystathionine beta-synthase</fullName>
        <ecNumber evidence="14">4.2.1.22</ecNumber>
    </recommendedName>
</protein>
<reference evidence="19 20" key="1">
    <citation type="submission" date="2018-01" db="EMBL/GenBank/DDBJ databases">
        <title>G. obscuriglobus.</title>
        <authorList>
            <person name="Franke J."/>
            <person name="Blomberg W."/>
            <person name="Selmecki A."/>
        </authorList>
    </citation>
    <scope>NUCLEOTIDE SEQUENCE [LARGE SCALE GENOMIC DNA]</scope>
    <source>
        <strain evidence="19 20">DSM 5831</strain>
    </source>
</reference>
<dbReference type="Proteomes" id="UP000245802">
    <property type="component" value="Chromosome"/>
</dbReference>
<comment type="catalytic activity">
    <reaction evidence="12">
        <text>L-homocysteine + L-serine = L,L-cystathionine + H2O</text>
        <dbReference type="Rhea" id="RHEA:10112"/>
        <dbReference type="ChEBI" id="CHEBI:15377"/>
        <dbReference type="ChEBI" id="CHEBI:33384"/>
        <dbReference type="ChEBI" id="CHEBI:58161"/>
        <dbReference type="ChEBI" id="CHEBI:58199"/>
        <dbReference type="EC" id="4.2.1.22"/>
    </reaction>
</comment>
<dbReference type="InterPro" id="IPR046342">
    <property type="entry name" value="CBS_dom_sf"/>
</dbReference>
<dbReference type="SMART" id="SM00116">
    <property type="entry name" value="CBS"/>
    <property type="match status" value="1"/>
</dbReference>
<evidence type="ECO:0000256" key="7">
    <source>
        <dbReference type="ARBA" id="ARBA00022898"/>
    </source>
</evidence>
<dbReference type="PANTHER" id="PTHR10314">
    <property type="entry name" value="CYSTATHIONINE BETA-SYNTHASE"/>
    <property type="match status" value="1"/>
</dbReference>
<evidence type="ECO:0000256" key="2">
    <source>
        <dbReference type="ARBA" id="ARBA00004962"/>
    </source>
</evidence>
<dbReference type="InterPro" id="IPR050214">
    <property type="entry name" value="Cys_Synth/Cystath_Beta-Synth"/>
</dbReference>
<keyword evidence="7 15" id="KW-0663">Pyridoxal phosphate</keyword>
<gene>
    <name evidence="19" type="ORF">C1280_22715</name>
</gene>
<accession>A0A2Z3H7L3</accession>
<evidence type="ECO:0000256" key="13">
    <source>
        <dbReference type="ARBA" id="ARBA00047931"/>
    </source>
</evidence>
<dbReference type="SUPFAM" id="SSF54631">
    <property type="entry name" value="CBS-domain pair"/>
    <property type="match status" value="1"/>
</dbReference>
<dbReference type="Gene3D" id="3.10.580.10">
    <property type="entry name" value="CBS-domain"/>
    <property type="match status" value="1"/>
</dbReference>
<dbReference type="EMBL" id="CP025958">
    <property type="protein sequence ID" value="AWM39527.1"/>
    <property type="molecule type" value="Genomic_DNA"/>
</dbReference>
<dbReference type="NCBIfam" id="TIGR01136">
    <property type="entry name" value="cysKM"/>
    <property type="match status" value="1"/>
</dbReference>
<evidence type="ECO:0000256" key="3">
    <source>
        <dbReference type="ARBA" id="ARBA00005003"/>
    </source>
</evidence>
<dbReference type="SUPFAM" id="SSF53686">
    <property type="entry name" value="Tryptophan synthase beta subunit-like PLP-dependent enzymes"/>
    <property type="match status" value="1"/>
</dbReference>
<comment type="pathway">
    <text evidence="3">Amino-acid biosynthesis; L-cysteine biosynthesis; L-cysteine from L-homocysteine and L-serine: step 1/2.</text>
</comment>
<dbReference type="AlphaFoldDB" id="A0A2Z3H7L3"/>
<dbReference type="InterPro" id="IPR036052">
    <property type="entry name" value="TrpB-like_PALP_sf"/>
</dbReference>
<dbReference type="OrthoDB" id="9808024at2"/>
<dbReference type="EC" id="4.2.1.22" evidence="14"/>
<name>A0A2Z3H7L3_9BACT</name>
<dbReference type="GO" id="GO:0005737">
    <property type="term" value="C:cytoplasm"/>
    <property type="evidence" value="ECO:0007669"/>
    <property type="project" value="InterPro"/>
</dbReference>
<feature type="domain" description="CBS" evidence="18">
    <location>
        <begin position="331"/>
        <end position="386"/>
    </location>
</feature>
<evidence type="ECO:0000259" key="18">
    <source>
        <dbReference type="PROSITE" id="PS51371"/>
    </source>
</evidence>